<organism evidence="3 4">
    <name type="scientific">Phakopsora pachyrhizi</name>
    <name type="common">Asian soybean rust disease fungus</name>
    <dbReference type="NCBI Taxonomy" id="170000"/>
    <lineage>
        <taxon>Eukaryota</taxon>
        <taxon>Fungi</taxon>
        <taxon>Dikarya</taxon>
        <taxon>Basidiomycota</taxon>
        <taxon>Pucciniomycotina</taxon>
        <taxon>Pucciniomycetes</taxon>
        <taxon>Pucciniales</taxon>
        <taxon>Phakopsoraceae</taxon>
        <taxon>Phakopsora</taxon>
    </lineage>
</organism>
<evidence type="ECO:0000313" key="3">
    <source>
        <dbReference type="EMBL" id="CAH7669185.1"/>
    </source>
</evidence>
<proteinExistence type="predicted"/>
<name>A0AAV0AKM9_PHAPC</name>
<comment type="caution">
    <text evidence="3">The sequence shown here is derived from an EMBL/GenBank/DDBJ whole genome shotgun (WGS) entry which is preliminary data.</text>
</comment>
<dbReference type="Proteomes" id="UP001153365">
    <property type="component" value="Unassembled WGS sequence"/>
</dbReference>
<feature type="chain" id="PRO_5043998450" evidence="2">
    <location>
        <begin position="25"/>
        <end position="921"/>
    </location>
</feature>
<evidence type="ECO:0000256" key="2">
    <source>
        <dbReference type="SAM" id="SignalP"/>
    </source>
</evidence>
<feature type="signal peptide" evidence="2">
    <location>
        <begin position="1"/>
        <end position="24"/>
    </location>
</feature>
<feature type="region of interest" description="Disordered" evidence="1">
    <location>
        <begin position="170"/>
        <end position="201"/>
    </location>
</feature>
<feature type="compositionally biased region" description="Basic and acidic residues" evidence="1">
    <location>
        <begin position="173"/>
        <end position="199"/>
    </location>
</feature>
<keyword evidence="4" id="KW-1185">Reference proteome</keyword>
<dbReference type="AlphaFoldDB" id="A0AAV0AKM9"/>
<feature type="non-terminal residue" evidence="3">
    <location>
        <position position="1"/>
    </location>
</feature>
<gene>
    <name evidence="3" type="ORF">PPACK8108_LOCUS3761</name>
</gene>
<protein>
    <submittedName>
        <fullName evidence="3">Expressed protein</fullName>
    </submittedName>
</protein>
<sequence>MLGTKFLIVTLYLILLIFVPPSISTFTGSLENSPLFMRRKVESFNQRGFLPEYYDFRNQLSTQPAYAIRDRENNAWPLQVSHEVSYESLSPINFKDSPIKSGTTSHSELSLTPERYTRANLDRNQIVNSKTKDESIMGRKTSTYVAEDFSKESETFKISQNKISPSKIFSPEQTHKKESPKMDLRHSMTPKNSDRRFRSAESSPSFDSIAYPFYKSAFSKPASTPHIKTLKEIYVLNDFGKGISEEGNEKMLKNLENVSPQRILEDLSAEAKNNLENKFATRVISCIEILKESTPENEDVLKKVIRKNNISHLSIEDLLFFTWLAKMEVYKSSLNFIAGEVERIIKTDKDISETKSFGMVVLQYMHKKLEEIQNSVIENPKNSFESSNPIRKLLLTPLDVSGLNSFENTAESSQHIKESRTPRKSPMFKDSYSWLVSFSPTLKERLSKYINSIGNQHASSKTNSLCNHENSFSFHKTEKLKSIYPTNNFVHGKLERDKSVSIPLPEPSSEGLWSSELFENGIMGLPNKMDQKSKKSLYFTFFNLKIFYVMNNVIQNKIEANLYKFPFDQEIFNNLNSMTPEKLLEELKKSSNERENNKLALRVVDCITKLRTIPVQSEKGLENIIEIYRIPPTIEGLLFFSWLAKIEKYQFCLHFISKMVREQCKIIKKNSTLKLNEFAQVVSEFIKSQKEEQKLKESKIKNKDIKIPDLFFHHNNVIDSKVLHKTPQIETTRVHKKKKENLFSSENELPNITKNKKDMNKKHKNISYNYNILKTWIYESFSKTDSEEEKTLNIVRTLDDLQQTSYKHIKNKLVTLANLRDESAIYLLKFLKIPPKPSDFLTWFIKISNTVPNDSGNSMLFFTVYFLKYSIENKAYGEVVWYIYSTLKNIFLKKNEDSQYWSFSRNVAIISYIESFLHSTF</sequence>
<evidence type="ECO:0000313" key="4">
    <source>
        <dbReference type="Proteomes" id="UP001153365"/>
    </source>
</evidence>
<dbReference type="EMBL" id="CALTRL010000666">
    <property type="protein sequence ID" value="CAH7669185.1"/>
    <property type="molecule type" value="Genomic_DNA"/>
</dbReference>
<reference evidence="3" key="1">
    <citation type="submission" date="2022-06" db="EMBL/GenBank/DDBJ databases">
        <authorList>
            <consortium name="SYNGENTA / RWTH Aachen University"/>
        </authorList>
    </citation>
    <scope>NUCLEOTIDE SEQUENCE</scope>
</reference>
<keyword evidence="2" id="KW-0732">Signal</keyword>
<feature type="non-terminal residue" evidence="3">
    <location>
        <position position="921"/>
    </location>
</feature>
<evidence type="ECO:0000256" key="1">
    <source>
        <dbReference type="SAM" id="MobiDB-lite"/>
    </source>
</evidence>
<accession>A0AAV0AKM9</accession>